<gene>
    <name evidence="2" type="ORF">GCM10014713_45610</name>
</gene>
<evidence type="ECO:0000256" key="1">
    <source>
        <dbReference type="SAM" id="Phobius"/>
    </source>
</evidence>
<name>A0A918H8Q8_9ACTN</name>
<dbReference type="AlphaFoldDB" id="A0A918H8Q8"/>
<protein>
    <submittedName>
        <fullName evidence="2">Uncharacterized protein</fullName>
    </submittedName>
</protein>
<accession>A0A918H8Q8</accession>
<evidence type="ECO:0000313" key="3">
    <source>
        <dbReference type="Proteomes" id="UP000619486"/>
    </source>
</evidence>
<organism evidence="2 3">
    <name type="scientific">Streptomyces purpureus</name>
    <dbReference type="NCBI Taxonomy" id="1951"/>
    <lineage>
        <taxon>Bacteria</taxon>
        <taxon>Bacillati</taxon>
        <taxon>Actinomycetota</taxon>
        <taxon>Actinomycetes</taxon>
        <taxon>Kitasatosporales</taxon>
        <taxon>Streptomycetaceae</taxon>
        <taxon>Streptomyces</taxon>
    </lineage>
</organism>
<dbReference type="Pfam" id="PF20064">
    <property type="entry name" value="DUF6463"/>
    <property type="match status" value="1"/>
</dbReference>
<dbReference type="InterPro" id="IPR045590">
    <property type="entry name" value="DUF6463"/>
</dbReference>
<reference evidence="2" key="1">
    <citation type="journal article" date="2014" name="Int. J. Syst. Evol. Microbiol.">
        <title>Complete genome sequence of Corynebacterium casei LMG S-19264T (=DSM 44701T), isolated from a smear-ripened cheese.</title>
        <authorList>
            <consortium name="US DOE Joint Genome Institute (JGI-PGF)"/>
            <person name="Walter F."/>
            <person name="Albersmeier A."/>
            <person name="Kalinowski J."/>
            <person name="Ruckert C."/>
        </authorList>
    </citation>
    <scope>NUCLEOTIDE SEQUENCE</scope>
    <source>
        <strain evidence="2">JCM 3172</strain>
    </source>
</reference>
<keyword evidence="1" id="KW-0812">Transmembrane</keyword>
<evidence type="ECO:0000313" key="2">
    <source>
        <dbReference type="EMBL" id="GGT46476.1"/>
    </source>
</evidence>
<keyword evidence="3" id="KW-1185">Reference proteome</keyword>
<proteinExistence type="predicted"/>
<dbReference type="EMBL" id="BMQQ01000018">
    <property type="protein sequence ID" value="GGT46476.1"/>
    <property type="molecule type" value="Genomic_DNA"/>
</dbReference>
<comment type="caution">
    <text evidence="2">The sequence shown here is derived from an EMBL/GenBank/DDBJ whole genome shotgun (WGS) entry which is preliminary data.</text>
</comment>
<sequence>MTRWAGWILQSLGLLHLVVLGAQNTQYFGDWLTGALWNLPREEFVHPAGAAGAFWVSIGSFALPLILLGALVLSLARREVRVPPFIGWALTAWAFVGAAIMEPTPMILVLVPAVLLIRAGKDRPVASR</sequence>
<reference evidence="2" key="2">
    <citation type="submission" date="2020-09" db="EMBL/GenBank/DDBJ databases">
        <authorList>
            <person name="Sun Q."/>
            <person name="Ohkuma M."/>
        </authorList>
    </citation>
    <scope>NUCLEOTIDE SEQUENCE</scope>
    <source>
        <strain evidence="2">JCM 3172</strain>
    </source>
</reference>
<keyword evidence="1" id="KW-1133">Transmembrane helix</keyword>
<feature type="transmembrane region" description="Helical" evidence="1">
    <location>
        <begin position="85"/>
        <end position="117"/>
    </location>
</feature>
<feature type="transmembrane region" description="Helical" evidence="1">
    <location>
        <begin position="45"/>
        <end position="73"/>
    </location>
</feature>
<keyword evidence="1" id="KW-0472">Membrane</keyword>
<dbReference type="RefSeq" id="WP_229833145.1">
    <property type="nucleotide sequence ID" value="NZ_BMQQ01000018.1"/>
</dbReference>
<dbReference type="Proteomes" id="UP000619486">
    <property type="component" value="Unassembled WGS sequence"/>
</dbReference>